<dbReference type="InterPro" id="IPR027417">
    <property type="entry name" value="P-loop_NTPase"/>
</dbReference>
<evidence type="ECO:0000256" key="1">
    <source>
        <dbReference type="ARBA" id="ARBA00022741"/>
    </source>
</evidence>
<dbReference type="Gene3D" id="3.40.50.300">
    <property type="entry name" value="P-loop containing nucleotide triphosphate hydrolases"/>
    <property type="match status" value="1"/>
</dbReference>
<reference evidence="5" key="1">
    <citation type="journal article" date="2017" name="Int. J. Syst. Evol. Microbiol.">
        <title>Notoacmeibacter marinus gen. nov., sp. nov., isolated from the gut of a limpet and proposal of Notoacmeibacteraceae fam. nov. in the order Rhizobiales of the class Alphaproteobacteria.</title>
        <authorList>
            <person name="Huang Z."/>
            <person name="Guo F."/>
            <person name="Lai Q."/>
        </authorList>
    </citation>
    <scope>NUCLEOTIDE SEQUENCE [LARGE SCALE GENOMIC DNA]</scope>
    <source>
        <strain evidence="5">XMTR2A4</strain>
    </source>
</reference>
<feature type="domain" description="ABC transporter" evidence="3">
    <location>
        <begin position="10"/>
        <end position="251"/>
    </location>
</feature>
<dbReference type="InterPro" id="IPR050107">
    <property type="entry name" value="ABC_carbohydrate_import_ATPase"/>
</dbReference>
<keyword evidence="2 4" id="KW-0067">ATP-binding</keyword>
<dbReference type="GO" id="GO:0005524">
    <property type="term" value="F:ATP binding"/>
    <property type="evidence" value="ECO:0007669"/>
    <property type="project" value="UniProtKB-KW"/>
</dbReference>
<dbReference type="AlphaFoldDB" id="A0A231UYA7"/>
<dbReference type="InterPro" id="IPR003593">
    <property type="entry name" value="AAA+_ATPase"/>
</dbReference>
<sequence length="251" mass="27376">MNNHDASPLLLVEHVSKSFGGVQALRDGSFDLNRGEVLAIVGGNGAGKSTLIKVVAGAHVPDGGRIVIKGREVLRSEHSVSHMQARGIEVVYQDLALVPNMTAPYNLFLGRIPKKWGIFVDERAMREKTRDVLAKLNVTTVQDLSQPISSMSGGQQQSIAIGRAIAWGSDIVILDEPTAALGPNETAEVERLVEDVRDQHGTSFILISHNLDQVRRLADRILVTHHGVTSREFKRDEITSDRLVKAITLGE</sequence>
<protein>
    <submittedName>
        <fullName evidence="4">ABC transporter ATP-binding protein</fullName>
    </submittedName>
</protein>
<accession>A0A231UYA7</accession>
<proteinExistence type="predicted"/>
<dbReference type="PROSITE" id="PS50893">
    <property type="entry name" value="ABC_TRANSPORTER_2"/>
    <property type="match status" value="1"/>
</dbReference>
<keyword evidence="5" id="KW-1185">Reference proteome</keyword>
<evidence type="ECO:0000313" key="4">
    <source>
        <dbReference type="EMBL" id="OXT00316.1"/>
    </source>
</evidence>
<comment type="caution">
    <text evidence="4">The sequence shown here is derived from an EMBL/GenBank/DDBJ whole genome shotgun (WGS) entry which is preliminary data.</text>
</comment>
<evidence type="ECO:0000256" key="2">
    <source>
        <dbReference type="ARBA" id="ARBA00022840"/>
    </source>
</evidence>
<dbReference type="RefSeq" id="WP_094077144.1">
    <property type="nucleotide sequence ID" value="NZ_NBYO01000002.1"/>
</dbReference>
<dbReference type="SUPFAM" id="SSF52540">
    <property type="entry name" value="P-loop containing nucleoside triphosphate hydrolases"/>
    <property type="match status" value="1"/>
</dbReference>
<dbReference type="PANTHER" id="PTHR43790">
    <property type="entry name" value="CARBOHYDRATE TRANSPORT ATP-BINDING PROTEIN MG119-RELATED"/>
    <property type="match status" value="1"/>
</dbReference>
<dbReference type="EMBL" id="NBYO01000002">
    <property type="protein sequence ID" value="OXT00316.1"/>
    <property type="molecule type" value="Genomic_DNA"/>
</dbReference>
<evidence type="ECO:0000259" key="3">
    <source>
        <dbReference type="PROSITE" id="PS50893"/>
    </source>
</evidence>
<organism evidence="4 5">
    <name type="scientific">Notoacmeibacter marinus</name>
    <dbReference type="NCBI Taxonomy" id="1876515"/>
    <lineage>
        <taxon>Bacteria</taxon>
        <taxon>Pseudomonadati</taxon>
        <taxon>Pseudomonadota</taxon>
        <taxon>Alphaproteobacteria</taxon>
        <taxon>Hyphomicrobiales</taxon>
        <taxon>Notoacmeibacteraceae</taxon>
        <taxon>Notoacmeibacter</taxon>
    </lineage>
</organism>
<dbReference type="GO" id="GO:0016887">
    <property type="term" value="F:ATP hydrolysis activity"/>
    <property type="evidence" value="ECO:0007669"/>
    <property type="project" value="InterPro"/>
</dbReference>
<name>A0A231UYA7_9HYPH</name>
<dbReference type="PANTHER" id="PTHR43790:SF8">
    <property type="entry name" value="SUGAR ABC TRANSPORTER ATP-BINDING PROTEIN"/>
    <property type="match status" value="1"/>
</dbReference>
<keyword evidence="1" id="KW-0547">Nucleotide-binding</keyword>
<dbReference type="Pfam" id="PF00005">
    <property type="entry name" value="ABC_tran"/>
    <property type="match status" value="1"/>
</dbReference>
<dbReference type="CDD" id="cd03216">
    <property type="entry name" value="ABC_Carb_Monos_I"/>
    <property type="match status" value="1"/>
</dbReference>
<dbReference type="Proteomes" id="UP000215405">
    <property type="component" value="Unassembled WGS sequence"/>
</dbReference>
<dbReference type="InterPro" id="IPR003439">
    <property type="entry name" value="ABC_transporter-like_ATP-bd"/>
</dbReference>
<evidence type="ECO:0000313" key="5">
    <source>
        <dbReference type="Proteomes" id="UP000215405"/>
    </source>
</evidence>
<gene>
    <name evidence="4" type="ORF">B7H23_09210</name>
</gene>
<dbReference type="SMART" id="SM00382">
    <property type="entry name" value="AAA"/>
    <property type="match status" value="1"/>
</dbReference>